<keyword evidence="2" id="KW-1185">Reference proteome</keyword>
<evidence type="ECO:0000313" key="1">
    <source>
        <dbReference type="EMBL" id="SJL12618.1"/>
    </source>
</evidence>
<evidence type="ECO:0008006" key="3">
    <source>
        <dbReference type="Google" id="ProtNLM"/>
    </source>
</evidence>
<evidence type="ECO:0000313" key="2">
    <source>
        <dbReference type="Proteomes" id="UP000219338"/>
    </source>
</evidence>
<dbReference type="AlphaFoldDB" id="A0A284RV25"/>
<organism evidence="1 2">
    <name type="scientific">Armillaria ostoyae</name>
    <name type="common">Armillaria root rot fungus</name>
    <dbReference type="NCBI Taxonomy" id="47428"/>
    <lineage>
        <taxon>Eukaryota</taxon>
        <taxon>Fungi</taxon>
        <taxon>Dikarya</taxon>
        <taxon>Basidiomycota</taxon>
        <taxon>Agaricomycotina</taxon>
        <taxon>Agaricomycetes</taxon>
        <taxon>Agaricomycetidae</taxon>
        <taxon>Agaricales</taxon>
        <taxon>Marasmiineae</taxon>
        <taxon>Physalacriaceae</taxon>
        <taxon>Armillaria</taxon>
    </lineage>
</organism>
<dbReference type="Proteomes" id="UP000219338">
    <property type="component" value="Unassembled WGS sequence"/>
</dbReference>
<reference evidence="2" key="1">
    <citation type="journal article" date="2017" name="Nat. Ecol. Evol.">
        <title>Genome expansion and lineage-specific genetic innovations in the forest pathogenic fungi Armillaria.</title>
        <authorList>
            <person name="Sipos G."/>
            <person name="Prasanna A.N."/>
            <person name="Walter M.C."/>
            <person name="O'Connor E."/>
            <person name="Balint B."/>
            <person name="Krizsan K."/>
            <person name="Kiss B."/>
            <person name="Hess J."/>
            <person name="Varga T."/>
            <person name="Slot J."/>
            <person name="Riley R."/>
            <person name="Boka B."/>
            <person name="Rigling D."/>
            <person name="Barry K."/>
            <person name="Lee J."/>
            <person name="Mihaltcheva S."/>
            <person name="LaButti K."/>
            <person name="Lipzen A."/>
            <person name="Waldron R."/>
            <person name="Moloney N.M."/>
            <person name="Sperisen C."/>
            <person name="Kredics L."/>
            <person name="Vagvoelgyi C."/>
            <person name="Patrignani A."/>
            <person name="Fitzpatrick D."/>
            <person name="Nagy I."/>
            <person name="Doyle S."/>
            <person name="Anderson J.B."/>
            <person name="Grigoriev I.V."/>
            <person name="Gueldener U."/>
            <person name="Muensterkoetter M."/>
            <person name="Nagy L.G."/>
        </authorList>
    </citation>
    <scope>NUCLEOTIDE SEQUENCE [LARGE SCALE GENOMIC DNA]</scope>
    <source>
        <strain evidence="2">C18/9</strain>
    </source>
</reference>
<sequence>MSRVRSLQHDYRLVLPPIRRVPAEIVTEILRHTWTAVDDSEETHFSGFNVFTIAEGPWYFGQVCRLWRDVVNGWHLSRDIVGMLQRALERTGEHPLDFLFVHCATTPAEELTDATVLRHYDESFRAMEKSRIRRPSAPIRCYHSLQIFPKIETSPAHPEAQIHFPTAKLVSLYDERLFAGDRLTPKYVDIVKSSPNLLSFSYHGYADVPLHTGSQLSPPRVINQSIQTLSVSSTNFLRCIKLPALREVVLTVGYDKDADEPVVDLPNDVIIALSELIRYSHCSLIRLSVVDTTVVDDDLVEVLQLTPCLEEFVIQFNRWDAKDNDPGMELLVDELGEVELVDGSFRYSLIPSLRSLGVVLEGVSDTHILFLDRSFLEIVSLWHRKGLLMKLYLQVTGHNWSYDLDSDDEADLEELRDTGLALDFVLDNIK</sequence>
<dbReference type="EMBL" id="FUEG01000017">
    <property type="protein sequence ID" value="SJL12618.1"/>
    <property type="molecule type" value="Genomic_DNA"/>
</dbReference>
<proteinExistence type="predicted"/>
<dbReference type="OrthoDB" id="10464530at2759"/>
<accession>A0A284RV25</accession>
<gene>
    <name evidence="1" type="ORF">ARMOST_16047</name>
</gene>
<dbReference type="STRING" id="47428.A0A284RV25"/>
<name>A0A284RV25_ARMOS</name>
<protein>
    <recommendedName>
        <fullName evidence="3">F-box domain-containing protein</fullName>
    </recommendedName>
</protein>